<dbReference type="Proteomes" id="UP001486808">
    <property type="component" value="Unassembled WGS sequence"/>
</dbReference>
<keyword evidence="2" id="KW-0812">Transmembrane</keyword>
<keyword evidence="2" id="KW-0472">Membrane</keyword>
<evidence type="ECO:0000256" key="2">
    <source>
        <dbReference type="SAM" id="Phobius"/>
    </source>
</evidence>
<name>A0ABP9ZTM8_9GAMM</name>
<gene>
    <name evidence="3" type="ORF">NBRC116187_31650</name>
</gene>
<evidence type="ECO:0008006" key="5">
    <source>
        <dbReference type="Google" id="ProtNLM"/>
    </source>
</evidence>
<feature type="transmembrane region" description="Helical" evidence="2">
    <location>
        <begin position="402"/>
        <end position="420"/>
    </location>
</feature>
<evidence type="ECO:0000313" key="3">
    <source>
        <dbReference type="EMBL" id="GAA6132805.1"/>
    </source>
</evidence>
<evidence type="ECO:0000313" key="4">
    <source>
        <dbReference type="Proteomes" id="UP001486808"/>
    </source>
</evidence>
<proteinExistence type="predicted"/>
<protein>
    <recommendedName>
        <fullName evidence="5">TspB protein</fullName>
    </recommendedName>
</protein>
<feature type="region of interest" description="Disordered" evidence="1">
    <location>
        <begin position="187"/>
        <end position="325"/>
    </location>
</feature>
<dbReference type="RefSeq" id="WP_353389568.1">
    <property type="nucleotide sequence ID" value="NZ_BAABWD010000005.1"/>
</dbReference>
<accession>A0ABP9ZTM8</accession>
<dbReference type="EMBL" id="BAABWD010000005">
    <property type="protein sequence ID" value="GAA6132805.1"/>
    <property type="molecule type" value="Genomic_DNA"/>
</dbReference>
<organism evidence="3 4">
    <name type="scientific">Halopseudomonas sabulinigri</name>
    <dbReference type="NCBI Taxonomy" id="472181"/>
    <lineage>
        <taxon>Bacteria</taxon>
        <taxon>Pseudomonadati</taxon>
        <taxon>Pseudomonadota</taxon>
        <taxon>Gammaproteobacteria</taxon>
        <taxon>Pseudomonadales</taxon>
        <taxon>Pseudomonadaceae</taxon>
        <taxon>Halopseudomonas</taxon>
    </lineage>
</organism>
<sequence length="435" mass="45152">MRWDIRLLRTVLLSVLLIPALAQAAVYQWYLDGRESFGYAPSPLEIAQMYASSRGETVGWVTRQNDSRFQVQIIRTSGNPYYLFADRVGDSCPAGATYDTQTGACEQDCQDSIGATEYQVFQVTTRESVDDPFPDPSTYQVTVPPSVCSGSCRYTNQSTDPVTCGSLNGSDGLGLYCYAPLVGTGEQCQSGDTPHQGPEDFGGPTPVPPTDPDDPTDPANNCGPSHVWSGSTCTPIFESGDDGGNDSGGNTGGGDTGGGSSGGGNGGDSGGDGSGDGSGDGGSSGGGGGGNDGDTTPYDPSAEWSDGEASALGSATGASIGDTLTDSVDGALEERESEIEDALDQVPEQVGDMLGDLPGLSFMDNLFVPAAGCGAITIPLQLNEYDFSIPIDFCVLSKYKPLLEWIIWCLTGIAVWNVYYSGLRLQNASAARGGH</sequence>
<reference evidence="3 4" key="1">
    <citation type="submission" date="2024-04" db="EMBL/GenBank/DDBJ databases">
        <title>Draft genome sequence of Halopseudomonas sabulinigri NBRC 116187.</title>
        <authorList>
            <person name="Miyakawa T."/>
            <person name="Kusuya Y."/>
            <person name="Miura T."/>
        </authorList>
    </citation>
    <scope>NUCLEOTIDE SEQUENCE [LARGE SCALE GENOMIC DNA]</scope>
    <source>
        <strain evidence="3 4">4NH20-0042</strain>
    </source>
</reference>
<comment type="caution">
    <text evidence="3">The sequence shown here is derived from an EMBL/GenBank/DDBJ whole genome shotgun (WGS) entry which is preliminary data.</text>
</comment>
<evidence type="ECO:0000256" key="1">
    <source>
        <dbReference type="SAM" id="MobiDB-lite"/>
    </source>
</evidence>
<keyword evidence="2" id="KW-1133">Transmembrane helix</keyword>
<feature type="compositionally biased region" description="Gly residues" evidence="1">
    <location>
        <begin position="245"/>
        <end position="292"/>
    </location>
</feature>
<keyword evidence="4" id="KW-1185">Reference proteome</keyword>